<evidence type="ECO:0000256" key="1">
    <source>
        <dbReference type="ARBA" id="ARBA00004331"/>
    </source>
</evidence>
<evidence type="ECO:0000313" key="14">
    <source>
        <dbReference type="Proteomes" id="UP001153620"/>
    </source>
</evidence>
<evidence type="ECO:0000313" key="13">
    <source>
        <dbReference type="EMBL" id="CAG9798258.1"/>
    </source>
</evidence>
<dbReference type="InterPro" id="IPR003165">
    <property type="entry name" value="Piwi"/>
</dbReference>
<dbReference type="CDD" id="cd04658">
    <property type="entry name" value="Piwi_piwi-like_Euk"/>
    <property type="match status" value="1"/>
</dbReference>
<comment type="similarity">
    <text evidence="9">Belongs to the argonaute family. Piwi subfamily.</text>
</comment>
<dbReference type="OrthoDB" id="445936at2759"/>
<organism evidence="13 14">
    <name type="scientific">Chironomus riparius</name>
    <dbReference type="NCBI Taxonomy" id="315576"/>
    <lineage>
        <taxon>Eukaryota</taxon>
        <taxon>Metazoa</taxon>
        <taxon>Ecdysozoa</taxon>
        <taxon>Arthropoda</taxon>
        <taxon>Hexapoda</taxon>
        <taxon>Insecta</taxon>
        <taxon>Pterygota</taxon>
        <taxon>Neoptera</taxon>
        <taxon>Endopterygota</taxon>
        <taxon>Diptera</taxon>
        <taxon>Nematocera</taxon>
        <taxon>Chironomoidea</taxon>
        <taxon>Chironomidae</taxon>
        <taxon>Chironominae</taxon>
        <taxon>Chironomus</taxon>
    </lineage>
</organism>
<dbReference type="InterPro" id="IPR012337">
    <property type="entry name" value="RNaseH-like_sf"/>
</dbReference>
<dbReference type="AlphaFoldDB" id="A0A9N9WNR2"/>
<evidence type="ECO:0000256" key="4">
    <source>
        <dbReference type="ARBA" id="ARBA00022490"/>
    </source>
</evidence>
<keyword evidence="6" id="KW-0694">RNA-binding</keyword>
<keyword evidence="3" id="KW-0217">Developmental protein</keyword>
<feature type="compositionally biased region" description="Basic and acidic residues" evidence="10">
    <location>
        <begin position="11"/>
        <end position="20"/>
    </location>
</feature>
<feature type="domain" description="PAZ" evidence="11">
    <location>
        <begin position="356"/>
        <end position="493"/>
    </location>
</feature>
<keyword evidence="4" id="KW-0963">Cytoplasm</keyword>
<dbReference type="Pfam" id="PF23278">
    <property type="entry name" value="Piwi_N"/>
    <property type="match status" value="1"/>
</dbReference>
<sequence>MTGRGRGFLLKKIEDEKAADEQSDVGSSISTFPILGRGGRGIKLQTQSLSTQQPTTETTTSDSDSNVSAFPLIGRGRGILSTLGRGTTSSEPKSSEPDPVEQAKQYVTGQFDDLSSPKKVSSSSGRGRSSGLNTDERESAKSLIEGFEKVTIEAPAKQPSPEKVAPIPSMEKEPEEVVEESVLTKKGSKGTPFTALTNCIMLKCNKDFGVFEYEVRFQPEIDNIQHRYKYLGQLREQIGSVKTFDGVTLYLPKQLPDHTTTYTASIEGQNEVEVKIIYHRKKRLGECLHLYNVLFERIMRDLKYQRVGRKCFDPSSPKEIKQHKLEVWPGYVKSVEEQEGGIMLLLDVSHRVLSQKTVLEYMSECVEKYRQNYQDMVKKALIGHTVLTRYNNKTYRIDDIDFTKNPTAKFMKGETEINYCDYYKQQYNKIIKDMKQPLLIHREDVRVPGEKTKKEMVFCLVPELCYITGLTDEMRSQFTIMKDLAVYTKLAPFQRVAAYKQYVENINKHPEAKQKLTDWGLTLDSDPCQVTARVLNKEVVIFGQNKSFDIAPNADFSRNATSCEVLEPVNLQNWVLIYTKNDSKTAENFENTIMKVCGPTGIRCAPPRRNELPNDRTDTYVNKIKDCVKDKNVQIVVTIFPTLRDDRYSAVKTTLCKDNPCPSQCINSKTLRNEAKSRSIIQKILLQMNCKLGGTLWGIKIPLKNTMIVGIDTYHEANQKGNAVGGFVASMNSSFTKYNSIPTIQKKKEELLNGLIASMERTLRNYKQINSNLPDRIIIYRDGVGDGQLQHVETYEIPQFKEACERMCPGYSPKITFIVVQKRINHKFFKFIRDRPPAESYVNPPPGSVLDHTVTRRNAYDFFLCSQNVREGTVTPSHFIVLRDDNQFEPDIIQQLTYKLTYLYYNWPGAVRVPAPCQYAHKLAYLVGLAVKGKVDDSLTDKLFYL</sequence>
<dbReference type="FunFam" id="3.30.420.10:FF:000014">
    <property type="entry name" value="Piwi-like RNA-mediated gene silencing 1"/>
    <property type="match status" value="1"/>
</dbReference>
<dbReference type="Pfam" id="PF02171">
    <property type="entry name" value="Piwi"/>
    <property type="match status" value="1"/>
</dbReference>
<feature type="compositionally biased region" description="Low complexity" evidence="10">
    <location>
        <begin position="121"/>
        <end position="131"/>
    </location>
</feature>
<gene>
    <name evidence="13" type="ORF">CHIRRI_LOCUS1243</name>
</gene>
<evidence type="ECO:0000256" key="6">
    <source>
        <dbReference type="ARBA" id="ARBA00022884"/>
    </source>
</evidence>
<evidence type="ECO:0000256" key="7">
    <source>
        <dbReference type="ARBA" id="ARBA00022943"/>
    </source>
</evidence>
<feature type="domain" description="Piwi" evidence="12">
    <location>
        <begin position="635"/>
        <end position="932"/>
    </location>
</feature>
<dbReference type="GO" id="GO:0016891">
    <property type="term" value="F:RNA endonuclease activity producing 5'-phosphomonoesters, hydrolytic mechanism"/>
    <property type="evidence" value="ECO:0007669"/>
    <property type="project" value="UniProtKB-ARBA"/>
</dbReference>
<dbReference type="FunFam" id="2.170.260.10:FF:000003">
    <property type="entry name" value="Piwi-like RNA-mediated gene silencing 2"/>
    <property type="match status" value="1"/>
</dbReference>
<protein>
    <submittedName>
        <fullName evidence="13">Uncharacterized protein</fullName>
    </submittedName>
</protein>
<dbReference type="GO" id="GO:0048477">
    <property type="term" value="P:oogenesis"/>
    <property type="evidence" value="ECO:0007669"/>
    <property type="project" value="UniProtKB-KW"/>
</dbReference>
<feature type="compositionally biased region" description="Low complexity" evidence="10">
    <location>
        <begin position="44"/>
        <end position="65"/>
    </location>
</feature>
<dbReference type="SUPFAM" id="SSF101690">
    <property type="entry name" value="PAZ domain"/>
    <property type="match status" value="1"/>
</dbReference>
<dbReference type="SMART" id="SM00950">
    <property type="entry name" value="Piwi"/>
    <property type="match status" value="1"/>
</dbReference>
<dbReference type="CDD" id="cd02845">
    <property type="entry name" value="PAZ_piwi_like"/>
    <property type="match status" value="1"/>
</dbReference>
<dbReference type="InterPro" id="IPR036085">
    <property type="entry name" value="PAZ_dom_sf"/>
</dbReference>
<dbReference type="Proteomes" id="UP001153620">
    <property type="component" value="Chromosome 1"/>
</dbReference>
<dbReference type="EMBL" id="OU895877">
    <property type="protein sequence ID" value="CAG9798258.1"/>
    <property type="molecule type" value="Genomic_DNA"/>
</dbReference>
<feature type="region of interest" description="Disordered" evidence="10">
    <location>
        <begin position="1"/>
        <end position="139"/>
    </location>
</feature>
<reference evidence="13" key="2">
    <citation type="submission" date="2022-10" db="EMBL/GenBank/DDBJ databases">
        <authorList>
            <consortium name="ENA_rothamsted_submissions"/>
            <consortium name="culmorum"/>
            <person name="King R."/>
        </authorList>
    </citation>
    <scope>NUCLEOTIDE SEQUENCE</scope>
</reference>
<accession>A0A9N9WNR2</accession>
<evidence type="ECO:0000256" key="3">
    <source>
        <dbReference type="ARBA" id="ARBA00022473"/>
    </source>
</evidence>
<keyword evidence="14" id="KW-1185">Reference proteome</keyword>
<evidence type="ECO:0000256" key="8">
    <source>
        <dbReference type="ARBA" id="ARBA00023158"/>
    </source>
</evidence>
<name>A0A9N9WNR2_9DIPT</name>
<reference evidence="13" key="1">
    <citation type="submission" date="2022-01" db="EMBL/GenBank/DDBJ databases">
        <authorList>
            <person name="King R."/>
        </authorList>
    </citation>
    <scope>NUCLEOTIDE SEQUENCE</scope>
</reference>
<dbReference type="Gene3D" id="3.40.50.2300">
    <property type="match status" value="1"/>
</dbReference>
<evidence type="ECO:0000259" key="12">
    <source>
        <dbReference type="SMART" id="SM00950"/>
    </source>
</evidence>
<dbReference type="PANTHER" id="PTHR22891">
    <property type="entry name" value="EUKARYOTIC TRANSLATION INITIATION FACTOR 2C"/>
    <property type="match status" value="1"/>
</dbReference>
<dbReference type="Gene3D" id="2.170.260.10">
    <property type="entry name" value="paz domain"/>
    <property type="match status" value="1"/>
</dbReference>
<comment type="subcellular location">
    <subcellularLocation>
        <location evidence="1">Cytoplasm</location>
        <location evidence="1">Cytoplasmic ribonucleoprotein granule</location>
    </subcellularLocation>
    <subcellularLocation>
        <location evidence="2">Cytoplasm</location>
        <location evidence="2">Perinuclear region</location>
    </subcellularLocation>
</comment>
<evidence type="ECO:0000256" key="9">
    <source>
        <dbReference type="ARBA" id="ARBA00038291"/>
    </source>
</evidence>
<dbReference type="GO" id="GO:0141009">
    <property type="term" value="P:transposable element silencing by piRNA-mediated mRNA destabilization"/>
    <property type="evidence" value="ECO:0007669"/>
    <property type="project" value="UniProtKB-ARBA"/>
</dbReference>
<dbReference type="InterPro" id="IPR003100">
    <property type="entry name" value="PAZ_dom"/>
</dbReference>
<dbReference type="SUPFAM" id="SSF53098">
    <property type="entry name" value="Ribonuclease H-like"/>
    <property type="match status" value="1"/>
</dbReference>
<dbReference type="InterPro" id="IPR036397">
    <property type="entry name" value="RNaseH_sf"/>
</dbReference>
<dbReference type="SMART" id="SM00949">
    <property type="entry name" value="PAZ"/>
    <property type="match status" value="1"/>
</dbReference>
<dbReference type="Pfam" id="PF02170">
    <property type="entry name" value="PAZ"/>
    <property type="match status" value="1"/>
</dbReference>
<keyword evidence="5" id="KW-0221">Differentiation</keyword>
<dbReference type="GO" id="GO:0048471">
    <property type="term" value="C:perinuclear region of cytoplasm"/>
    <property type="evidence" value="ECO:0007669"/>
    <property type="project" value="UniProtKB-SubCell"/>
</dbReference>
<evidence type="ECO:0000256" key="10">
    <source>
        <dbReference type="SAM" id="MobiDB-lite"/>
    </source>
</evidence>
<evidence type="ECO:0000256" key="5">
    <source>
        <dbReference type="ARBA" id="ARBA00022782"/>
    </source>
</evidence>
<keyword evidence="7" id="KW-0896">Oogenesis</keyword>
<dbReference type="GO" id="GO:0140965">
    <property type="term" value="P:secondary piRNA processing"/>
    <property type="evidence" value="ECO:0007669"/>
    <property type="project" value="UniProtKB-ARBA"/>
</dbReference>
<evidence type="ECO:0000259" key="11">
    <source>
        <dbReference type="SMART" id="SM00949"/>
    </source>
</evidence>
<evidence type="ECO:0000256" key="2">
    <source>
        <dbReference type="ARBA" id="ARBA00004556"/>
    </source>
</evidence>
<proteinExistence type="inferred from homology"/>
<dbReference type="Gene3D" id="3.30.420.10">
    <property type="entry name" value="Ribonuclease H-like superfamily/Ribonuclease H"/>
    <property type="match status" value="1"/>
</dbReference>
<keyword evidence="8" id="KW-0943">RNA-mediated gene silencing</keyword>
<dbReference type="GO" id="GO:0043186">
    <property type="term" value="C:P granule"/>
    <property type="evidence" value="ECO:0007669"/>
    <property type="project" value="UniProtKB-ARBA"/>
</dbReference>
<dbReference type="GO" id="GO:0003723">
    <property type="term" value="F:RNA binding"/>
    <property type="evidence" value="ECO:0007669"/>
    <property type="project" value="UniProtKB-KW"/>
</dbReference>